<evidence type="ECO:0000313" key="3">
    <source>
        <dbReference type="Proteomes" id="UP000253094"/>
    </source>
</evidence>
<dbReference type="RefSeq" id="WP_114027039.1">
    <property type="nucleotide sequence ID" value="NZ_QOIL01000001.1"/>
</dbReference>
<feature type="domain" description="DUF397" evidence="1">
    <location>
        <begin position="6"/>
        <end position="22"/>
    </location>
</feature>
<accession>A0A367FUU7</accession>
<evidence type="ECO:0000313" key="2">
    <source>
        <dbReference type="EMBL" id="RCG33375.1"/>
    </source>
</evidence>
<dbReference type="InterPro" id="IPR007278">
    <property type="entry name" value="DUF397"/>
</dbReference>
<dbReference type="OrthoDB" id="3480599at2"/>
<dbReference type="AlphaFoldDB" id="A0A367FUU7"/>
<proteinExistence type="predicted"/>
<feature type="domain" description="DUF397" evidence="1">
    <location>
        <begin position="42"/>
        <end position="107"/>
    </location>
</feature>
<dbReference type="Proteomes" id="UP000253094">
    <property type="component" value="Unassembled WGS sequence"/>
</dbReference>
<reference evidence="2 3" key="1">
    <citation type="submission" date="2018-06" db="EMBL/GenBank/DDBJ databases">
        <title>Sphaerisporangium craniellae sp. nov., isolated from a marine sponge in the South China Sea.</title>
        <authorList>
            <person name="Li L."/>
        </authorList>
    </citation>
    <scope>NUCLEOTIDE SEQUENCE [LARGE SCALE GENOMIC DNA]</scope>
    <source>
        <strain evidence="2 3">CCTCC AA 208026</strain>
    </source>
</reference>
<evidence type="ECO:0000259" key="1">
    <source>
        <dbReference type="Pfam" id="PF04149"/>
    </source>
</evidence>
<comment type="caution">
    <text evidence="2">The sequence shown here is derived from an EMBL/GenBank/DDBJ whole genome shotgun (WGS) entry which is preliminary data.</text>
</comment>
<dbReference type="Pfam" id="PF04149">
    <property type="entry name" value="DUF397"/>
    <property type="match status" value="3"/>
</dbReference>
<dbReference type="EMBL" id="QOIL01000001">
    <property type="protein sequence ID" value="RCG33375.1"/>
    <property type="molecule type" value="Genomic_DNA"/>
</dbReference>
<keyword evidence="3" id="KW-1185">Reference proteome</keyword>
<feature type="domain" description="DUF397" evidence="1">
    <location>
        <begin position="25"/>
        <end position="40"/>
    </location>
</feature>
<gene>
    <name evidence="2" type="ORF">DQ384_01695</name>
</gene>
<name>A0A367FUU7_9ACTN</name>
<sequence length="115" mass="12493">MTLPLWRKSSHSGTEGNCVEVALIWRKSSHSGGENECVEVMAGWDKSSYSGSGGNCVEAAVMGSDQATAPHKTEPGRFIVMRDSKNPDGPWLYVPPAAWDAFRLGLRAGQLDSRR</sequence>
<protein>
    <submittedName>
        <fullName evidence="2">DUF397 domain-containing protein</fullName>
    </submittedName>
</protein>
<organism evidence="2 3">
    <name type="scientific">Sphaerisporangium album</name>
    <dbReference type="NCBI Taxonomy" id="509200"/>
    <lineage>
        <taxon>Bacteria</taxon>
        <taxon>Bacillati</taxon>
        <taxon>Actinomycetota</taxon>
        <taxon>Actinomycetes</taxon>
        <taxon>Streptosporangiales</taxon>
        <taxon>Streptosporangiaceae</taxon>
        <taxon>Sphaerisporangium</taxon>
    </lineage>
</organism>